<dbReference type="HOGENOM" id="CLU_176999_0_0_11"/>
<keyword evidence="2" id="KW-1277">Toxin-antitoxin system</keyword>
<comment type="similarity">
    <text evidence="1">Belongs to the PemK/MazF family.</text>
</comment>
<dbReference type="EMBL" id="CANL01000005">
    <property type="protein sequence ID" value="CCM62584.1"/>
    <property type="molecule type" value="Genomic_DNA"/>
</dbReference>
<accession>R4YWJ4</accession>
<dbReference type="STRING" id="1229780.BN381_130142"/>
<dbReference type="Pfam" id="PF02452">
    <property type="entry name" value="PemK_toxin"/>
    <property type="match status" value="1"/>
</dbReference>
<protein>
    <submittedName>
        <fullName evidence="3">Putative growth inhibitor</fullName>
    </submittedName>
</protein>
<name>R4YWJ4_9ACTN</name>
<keyword evidence="4" id="KW-1185">Reference proteome</keyword>
<dbReference type="RefSeq" id="WP_012224089.1">
    <property type="nucleotide sequence ID" value="NZ_HG422565.1"/>
</dbReference>
<gene>
    <name evidence="3" type="ORF">BN381_130142</name>
</gene>
<dbReference type="Gene3D" id="2.30.30.110">
    <property type="match status" value="1"/>
</dbReference>
<dbReference type="eggNOG" id="COG2337">
    <property type="taxonomic scope" value="Bacteria"/>
</dbReference>
<dbReference type="AlphaFoldDB" id="R4YWJ4"/>
<evidence type="ECO:0000313" key="4">
    <source>
        <dbReference type="Proteomes" id="UP000018291"/>
    </source>
</evidence>
<proteinExistence type="inferred from homology"/>
<sequence length="109" mass="11852">MLRGDVYRFLVPKGTGHEQRGNRYGVLIQANELLPRSVVLMAPTSLSARPASYRPEVEVRGARTRVLVEQMAAVDVARLGELEGHLGPEELWGVDEAIATVVGLRGSTS</sequence>
<evidence type="ECO:0000256" key="2">
    <source>
        <dbReference type="ARBA" id="ARBA00022649"/>
    </source>
</evidence>
<evidence type="ECO:0000256" key="1">
    <source>
        <dbReference type="ARBA" id="ARBA00007521"/>
    </source>
</evidence>
<organism evidence="3 4">
    <name type="scientific">Candidatus Neomicrothrix parvicella RN1</name>
    <dbReference type="NCBI Taxonomy" id="1229780"/>
    <lineage>
        <taxon>Bacteria</taxon>
        <taxon>Bacillati</taxon>
        <taxon>Actinomycetota</taxon>
        <taxon>Acidimicrobiia</taxon>
        <taxon>Acidimicrobiales</taxon>
        <taxon>Microthrixaceae</taxon>
        <taxon>Candidatus Neomicrothrix</taxon>
    </lineage>
</organism>
<dbReference type="SUPFAM" id="SSF50118">
    <property type="entry name" value="Cell growth inhibitor/plasmid maintenance toxic component"/>
    <property type="match status" value="1"/>
</dbReference>
<dbReference type="GO" id="GO:0003677">
    <property type="term" value="F:DNA binding"/>
    <property type="evidence" value="ECO:0007669"/>
    <property type="project" value="InterPro"/>
</dbReference>
<dbReference type="Proteomes" id="UP000018291">
    <property type="component" value="Unassembled WGS sequence"/>
</dbReference>
<evidence type="ECO:0000313" key="3">
    <source>
        <dbReference type="EMBL" id="CCM62584.1"/>
    </source>
</evidence>
<comment type="caution">
    <text evidence="3">The sequence shown here is derived from an EMBL/GenBank/DDBJ whole genome shotgun (WGS) entry which is preliminary data.</text>
</comment>
<dbReference type="InterPro" id="IPR011067">
    <property type="entry name" value="Plasmid_toxin/cell-grow_inhib"/>
</dbReference>
<dbReference type="InterPro" id="IPR003477">
    <property type="entry name" value="PemK-like"/>
</dbReference>
<dbReference type="OrthoDB" id="4225032at2"/>
<reference evidence="3 4" key="1">
    <citation type="journal article" date="2013" name="ISME J.">
        <title>Metabolic model for the filamentous 'Candidatus Microthrix parvicella' based on genomic and metagenomic analyses.</title>
        <authorList>
            <person name="Jon McIlroy S."/>
            <person name="Kristiansen R."/>
            <person name="Albertsen M."/>
            <person name="Michael Karst S."/>
            <person name="Rossetti S."/>
            <person name="Lund Nielsen J."/>
            <person name="Tandoi V."/>
            <person name="James Seviour R."/>
            <person name="Nielsen P.H."/>
        </authorList>
    </citation>
    <scope>NUCLEOTIDE SEQUENCE [LARGE SCALE GENOMIC DNA]</scope>
    <source>
        <strain evidence="3 4">RN1</strain>
    </source>
</reference>